<reference evidence="4 5" key="1">
    <citation type="submission" date="2017-07" db="EMBL/GenBank/DDBJ databases">
        <title>Isolation and whole genome analysis of endospore-forming bacteria from heroin.</title>
        <authorList>
            <person name="Kalinowski J."/>
            <person name="Ahrens B."/>
            <person name="Al-Dilaimi A."/>
            <person name="Winkler A."/>
            <person name="Wibberg D."/>
            <person name="Schleenbecker U."/>
            <person name="Ruckert C."/>
            <person name="Wolfel R."/>
            <person name="Grass G."/>
        </authorList>
    </citation>
    <scope>NUCLEOTIDE SEQUENCE [LARGE SCALE GENOMIC DNA]</scope>
    <source>
        <strain evidence="4 5">7537-G1</strain>
    </source>
</reference>
<reference evidence="3 6" key="2">
    <citation type="submission" date="2019-11" db="EMBL/GenBank/DDBJ databases">
        <title>Draft genome sequences of five Paenibacillus species of dairy origin.</title>
        <authorList>
            <person name="Olajide A.M."/>
            <person name="Chen S."/>
            <person name="Lapointe G."/>
        </authorList>
    </citation>
    <scope>NUCLEOTIDE SEQUENCE [LARGE SCALE GENOMIC DNA]</scope>
    <source>
        <strain evidence="3 6">3CS1</strain>
    </source>
</reference>
<dbReference type="Gene3D" id="3.40.30.10">
    <property type="entry name" value="Glutaredoxin"/>
    <property type="match status" value="1"/>
</dbReference>
<dbReference type="EMBL" id="WOAA01000003">
    <property type="protein sequence ID" value="MUG65537.1"/>
    <property type="molecule type" value="Genomic_DNA"/>
</dbReference>
<evidence type="ECO:0000313" key="3">
    <source>
        <dbReference type="EMBL" id="MUG65537.1"/>
    </source>
</evidence>
<keyword evidence="6" id="KW-1185">Reference proteome</keyword>
<accession>A0A268F0P0</accession>
<dbReference type="InterPro" id="IPR013766">
    <property type="entry name" value="Thioredoxin_domain"/>
</dbReference>
<dbReference type="CDD" id="cd02947">
    <property type="entry name" value="TRX_family"/>
    <property type="match status" value="1"/>
</dbReference>
<dbReference type="EMBL" id="NPBY01000015">
    <property type="protein sequence ID" value="PAD78932.1"/>
    <property type="molecule type" value="Genomic_DNA"/>
</dbReference>
<organism evidence="4 5">
    <name type="scientific">Paenibacillus campinasensis</name>
    <dbReference type="NCBI Taxonomy" id="66347"/>
    <lineage>
        <taxon>Bacteria</taxon>
        <taxon>Bacillati</taxon>
        <taxon>Bacillota</taxon>
        <taxon>Bacilli</taxon>
        <taxon>Bacillales</taxon>
        <taxon>Paenibacillaceae</taxon>
        <taxon>Paenibacillus</taxon>
    </lineage>
</organism>
<feature type="transmembrane region" description="Helical" evidence="1">
    <location>
        <begin position="12"/>
        <end position="29"/>
    </location>
</feature>
<gene>
    <name evidence="4" type="ORF">CHH67_05645</name>
    <name evidence="3" type="ORF">GNP94_05885</name>
</gene>
<dbReference type="Pfam" id="PF00085">
    <property type="entry name" value="Thioredoxin"/>
    <property type="match status" value="1"/>
</dbReference>
<name>A0A268F0P0_9BACL</name>
<dbReference type="SUPFAM" id="SSF52833">
    <property type="entry name" value="Thioredoxin-like"/>
    <property type="match status" value="1"/>
</dbReference>
<protein>
    <submittedName>
        <fullName evidence="3 4">Thioredoxin</fullName>
    </submittedName>
</protein>
<dbReference type="Proteomes" id="UP000435177">
    <property type="component" value="Unassembled WGS sequence"/>
</dbReference>
<evidence type="ECO:0000313" key="5">
    <source>
        <dbReference type="Proteomes" id="UP000215596"/>
    </source>
</evidence>
<keyword evidence="1" id="KW-0472">Membrane</keyword>
<dbReference type="AlphaFoldDB" id="A0A268F0P0"/>
<dbReference type="OrthoDB" id="32134at2"/>
<keyword evidence="1" id="KW-1133">Transmembrane helix</keyword>
<dbReference type="PROSITE" id="PS51352">
    <property type="entry name" value="THIOREDOXIN_2"/>
    <property type="match status" value="1"/>
</dbReference>
<evidence type="ECO:0000313" key="6">
    <source>
        <dbReference type="Proteomes" id="UP000435177"/>
    </source>
</evidence>
<comment type="caution">
    <text evidence="4">The sequence shown here is derived from an EMBL/GenBank/DDBJ whole genome shotgun (WGS) entry which is preliminary data.</text>
</comment>
<evidence type="ECO:0000259" key="2">
    <source>
        <dbReference type="PROSITE" id="PS51352"/>
    </source>
</evidence>
<keyword evidence="1" id="KW-0812">Transmembrane</keyword>
<evidence type="ECO:0000256" key="1">
    <source>
        <dbReference type="SAM" id="Phobius"/>
    </source>
</evidence>
<sequence>MSRGKKKSYTGLYVFGGIFLILIGALIFLNTQGEKSELYGGKKVSELNPATREILDDPNYQQIILPDQLEQKVQDQESFFVYFFASDCPHCRVTTPELMPLADESGVTLHQYNLREFQKGWRSYNIEFTPTLVYFENGVEKERIVGGLASPGAENGFDVDDFRAFFDKYKEGSTS</sequence>
<proteinExistence type="predicted"/>
<evidence type="ECO:0000313" key="4">
    <source>
        <dbReference type="EMBL" id="PAD78932.1"/>
    </source>
</evidence>
<dbReference type="RefSeq" id="WP_095264021.1">
    <property type="nucleotide sequence ID" value="NZ_NPBY01000015.1"/>
</dbReference>
<dbReference type="Proteomes" id="UP000215596">
    <property type="component" value="Unassembled WGS sequence"/>
</dbReference>
<feature type="domain" description="Thioredoxin" evidence="2">
    <location>
        <begin position="44"/>
        <end position="171"/>
    </location>
</feature>
<dbReference type="InterPro" id="IPR036249">
    <property type="entry name" value="Thioredoxin-like_sf"/>
</dbReference>